<dbReference type="Proteomes" id="UP000034764">
    <property type="component" value="Unassembled WGS sequence"/>
</dbReference>
<proteinExistence type="predicted"/>
<dbReference type="GO" id="GO:0006269">
    <property type="term" value="P:DNA replication, synthesis of primer"/>
    <property type="evidence" value="ECO:0007669"/>
    <property type="project" value="UniProtKB-KW"/>
</dbReference>
<keyword evidence="1" id="KW-0639">Primosome</keyword>
<reference evidence="9 10" key="1">
    <citation type="journal article" date="2015" name="Nature">
        <title>rRNA introns, odd ribosomes, and small enigmatic genomes across a large radiation of phyla.</title>
        <authorList>
            <person name="Brown C.T."/>
            <person name="Hug L.A."/>
            <person name="Thomas B.C."/>
            <person name="Sharon I."/>
            <person name="Castelle C.J."/>
            <person name="Singh A."/>
            <person name="Wilkins M.J."/>
            <person name="Williams K.H."/>
            <person name="Banfield J.F."/>
        </authorList>
    </citation>
    <scope>NUCLEOTIDE SEQUENCE [LARGE SCALE GENOMIC DNA]</scope>
</reference>
<dbReference type="InterPro" id="IPR042115">
    <property type="entry name" value="PriA_3primeBD_sf"/>
</dbReference>
<name>A0A0G0P6W5_9BACT</name>
<evidence type="ECO:0000256" key="6">
    <source>
        <dbReference type="ARBA" id="ARBA00022840"/>
    </source>
</evidence>
<dbReference type="GO" id="GO:0006270">
    <property type="term" value="P:DNA replication initiation"/>
    <property type="evidence" value="ECO:0007669"/>
    <property type="project" value="TreeGrafter"/>
</dbReference>
<dbReference type="Pfam" id="PF17764">
    <property type="entry name" value="PriA_3primeBD"/>
    <property type="match status" value="1"/>
</dbReference>
<keyword evidence="6" id="KW-0067">ATP-binding</keyword>
<protein>
    <submittedName>
        <fullName evidence="9">Primosomal protein N</fullName>
    </submittedName>
</protein>
<accession>A0A0G0P6W5</accession>
<dbReference type="InterPro" id="IPR041222">
    <property type="entry name" value="PriA_3primeBD"/>
</dbReference>
<dbReference type="Gene3D" id="3.40.1440.60">
    <property type="entry name" value="PriA, 3(prime) DNA-binding domain"/>
    <property type="match status" value="1"/>
</dbReference>
<evidence type="ECO:0000313" key="10">
    <source>
        <dbReference type="Proteomes" id="UP000034764"/>
    </source>
</evidence>
<evidence type="ECO:0000256" key="1">
    <source>
        <dbReference type="ARBA" id="ARBA00022515"/>
    </source>
</evidence>
<feature type="domain" description="Primosomal protein N' 3' DNA-binding" evidence="8">
    <location>
        <begin position="12"/>
        <end position="108"/>
    </location>
</feature>
<keyword evidence="3" id="KW-0479">Metal-binding</keyword>
<evidence type="ECO:0000256" key="7">
    <source>
        <dbReference type="ARBA" id="ARBA00023125"/>
    </source>
</evidence>
<dbReference type="GO" id="GO:0006302">
    <property type="term" value="P:double-strand break repair"/>
    <property type="evidence" value="ECO:0007669"/>
    <property type="project" value="InterPro"/>
</dbReference>
<organism evidence="9 10">
    <name type="scientific">Candidatus Yanofskybacteria bacterium GW2011_GWD2_39_48</name>
    <dbReference type="NCBI Taxonomy" id="1619031"/>
    <lineage>
        <taxon>Bacteria</taxon>
        <taxon>Candidatus Yanofskyibacteriota</taxon>
    </lineage>
</organism>
<dbReference type="PANTHER" id="PTHR30580">
    <property type="entry name" value="PRIMOSOMAL PROTEIN N"/>
    <property type="match status" value="1"/>
</dbReference>
<keyword evidence="2" id="KW-0235">DNA replication</keyword>
<dbReference type="GO" id="GO:0046872">
    <property type="term" value="F:metal ion binding"/>
    <property type="evidence" value="ECO:0007669"/>
    <property type="project" value="UniProtKB-KW"/>
</dbReference>
<keyword evidence="7" id="KW-0238">DNA-binding</keyword>
<dbReference type="GO" id="GO:0006310">
    <property type="term" value="P:DNA recombination"/>
    <property type="evidence" value="ECO:0007669"/>
    <property type="project" value="InterPro"/>
</dbReference>
<dbReference type="GO" id="GO:0003677">
    <property type="term" value="F:DNA binding"/>
    <property type="evidence" value="ECO:0007669"/>
    <property type="project" value="UniProtKB-KW"/>
</dbReference>
<keyword evidence="4" id="KW-0547">Nucleotide-binding</keyword>
<dbReference type="GO" id="GO:0005524">
    <property type="term" value="F:ATP binding"/>
    <property type="evidence" value="ECO:0007669"/>
    <property type="project" value="UniProtKB-KW"/>
</dbReference>
<evidence type="ECO:0000256" key="4">
    <source>
        <dbReference type="ARBA" id="ARBA00022741"/>
    </source>
</evidence>
<dbReference type="NCBIfam" id="TIGR00595">
    <property type="entry name" value="priA"/>
    <property type="match status" value="1"/>
</dbReference>
<dbReference type="AlphaFoldDB" id="A0A0G0P6W5"/>
<evidence type="ECO:0000259" key="8">
    <source>
        <dbReference type="Pfam" id="PF17764"/>
    </source>
</evidence>
<dbReference type="GO" id="GO:1990077">
    <property type="term" value="C:primosome complex"/>
    <property type="evidence" value="ECO:0007669"/>
    <property type="project" value="UniProtKB-KW"/>
</dbReference>
<evidence type="ECO:0000313" key="9">
    <source>
        <dbReference type="EMBL" id="KKR23989.1"/>
    </source>
</evidence>
<keyword evidence="5" id="KW-0862">Zinc</keyword>
<comment type="caution">
    <text evidence="9">The sequence shown here is derived from an EMBL/GenBank/DDBJ whole genome shotgun (WGS) entry which is preliminary data.</text>
</comment>
<dbReference type="Gene3D" id="3.40.50.300">
    <property type="entry name" value="P-loop containing nucleotide triphosphate hydrolases"/>
    <property type="match status" value="1"/>
</dbReference>
<sequence>MYLIEVIPLIRIPANGPQILSYYFNQNLKVGSVIEITINHRQAQAIVISSLPLTDRKMILKKSSYQIKKANKLLFENPQVTRYQLKIASWISKNYYSPLGISLATILPSFFGKKKYDLSDTVIDTTVHSSTDTERTNSYKSVIAPAKEILQSLLPDINEHIKNTGQILILVPDSTISTYYYNELGNLGFDPIQISSQIKNKEFFEKWKNISSGNAQIIIGTRTAIFSPFNNLGLVIIEDSSNEMYKSDMTPKYRATDLALEVARLNNADVVIADQIPDIESYFKSINLGIRMVRKEIKNSNPIKLVDMVPERLQDNLSMFSSELKSEIIQTVNNGGKVLIFAPRRGYASLYICSNCGQATNCPNCDIVMRVHKHSQYMLNCHHCGLIKEVPKFCPNCQSGNMRPAGYPGSQKIYDELLRYIEFGQLKKTPILILDSDVVKNDTETEEIIKEVVKPWPIILIATAMILSHRYNLNFDLIGVTSIDALSNFSDFKTEEKLLITLNKLLDFNPRKCLLQTSKIESRINAVIDKQDVLEFYNEELQDRKLLFYPPFSRIVKLIYKTNDRAKSLSALRLLSEKLKMAIAQNKLEKQIVLKDNFAEYGYRENNYFVSVLILKCAQDYTDIRGLLRYVPNDWSIDIDPNSIT</sequence>
<gene>
    <name evidence="9" type="ORF">UT53_C0002G0022</name>
</gene>
<dbReference type="SUPFAM" id="SSF52540">
    <property type="entry name" value="P-loop containing nucleoside triphosphate hydrolases"/>
    <property type="match status" value="1"/>
</dbReference>
<dbReference type="PANTHER" id="PTHR30580:SF0">
    <property type="entry name" value="PRIMOSOMAL PROTEIN N"/>
    <property type="match status" value="1"/>
</dbReference>
<dbReference type="GO" id="GO:0043138">
    <property type="term" value="F:3'-5' DNA helicase activity"/>
    <property type="evidence" value="ECO:0007669"/>
    <property type="project" value="TreeGrafter"/>
</dbReference>
<dbReference type="EMBL" id="LBXD01000002">
    <property type="protein sequence ID" value="KKR23989.1"/>
    <property type="molecule type" value="Genomic_DNA"/>
</dbReference>
<evidence type="ECO:0000256" key="3">
    <source>
        <dbReference type="ARBA" id="ARBA00022723"/>
    </source>
</evidence>
<dbReference type="InterPro" id="IPR005259">
    <property type="entry name" value="PriA"/>
</dbReference>
<evidence type="ECO:0000256" key="2">
    <source>
        <dbReference type="ARBA" id="ARBA00022705"/>
    </source>
</evidence>
<evidence type="ECO:0000256" key="5">
    <source>
        <dbReference type="ARBA" id="ARBA00022833"/>
    </source>
</evidence>
<dbReference type="InterPro" id="IPR027417">
    <property type="entry name" value="P-loop_NTPase"/>
</dbReference>